<keyword evidence="6" id="KW-1185">Reference proteome</keyword>
<proteinExistence type="inferred from homology"/>
<dbReference type="PROSITE" id="PS00061">
    <property type="entry name" value="ADH_SHORT"/>
    <property type="match status" value="1"/>
</dbReference>
<dbReference type="Gene3D" id="3.40.50.720">
    <property type="entry name" value="NAD(P)-binding Rossmann-like Domain"/>
    <property type="match status" value="1"/>
</dbReference>
<sequence length="267" mass="28820">MVAPHPSQGVAWITGASSGIGRGLAMQLASEGWQVCASARRQGELDKMAEEAREMAGAVIPVPLDVTDVAGVRAAVDRIEREHGPIALTVLNAGTHQPISAWDFDAGAVQKLLTLNVMGQAYPLEVLLPRMIARGAGRIAVVASVAGYRGLPTAAGYGASKAGVINMCESLRPELSGTGVTLQLVNPGFVRTPLTDKNAFNMPMLMELEDAVASFRRQLDRDKFEIVFPWRFAMIMKLLRILPYGLLFKLTTRMVPKREPAAKETAR</sequence>
<dbReference type="PRINTS" id="PR00081">
    <property type="entry name" value="GDHRDH"/>
</dbReference>
<keyword evidence="4" id="KW-0472">Membrane</keyword>
<gene>
    <name evidence="5" type="ORF">CKO28_21570</name>
</gene>
<evidence type="ECO:0008006" key="7">
    <source>
        <dbReference type="Google" id="ProtNLM"/>
    </source>
</evidence>
<dbReference type="InterPro" id="IPR002347">
    <property type="entry name" value="SDR_fam"/>
</dbReference>
<dbReference type="InterPro" id="IPR020904">
    <property type="entry name" value="Sc_DH/Rdtase_CS"/>
</dbReference>
<keyword evidence="2" id="KW-0560">Oxidoreductase</keyword>
<dbReference type="PANTHER" id="PTHR44196:SF1">
    <property type="entry name" value="DEHYDROGENASE_REDUCTASE SDR FAMILY MEMBER 7B"/>
    <property type="match status" value="1"/>
</dbReference>
<comment type="caution">
    <text evidence="5">The sequence shown here is derived from an EMBL/GenBank/DDBJ whole genome shotgun (WGS) entry which is preliminary data.</text>
</comment>
<evidence type="ECO:0000313" key="5">
    <source>
        <dbReference type="EMBL" id="MBK1670614.1"/>
    </source>
</evidence>
<dbReference type="SUPFAM" id="SSF51735">
    <property type="entry name" value="NAD(P)-binding Rossmann-fold domains"/>
    <property type="match status" value="1"/>
</dbReference>
<comment type="similarity">
    <text evidence="1 3">Belongs to the short-chain dehydrogenases/reductases (SDR) family.</text>
</comment>
<evidence type="ECO:0000256" key="2">
    <source>
        <dbReference type="ARBA" id="ARBA00023002"/>
    </source>
</evidence>
<name>A0ABS1DJG5_9PROT</name>
<evidence type="ECO:0000256" key="1">
    <source>
        <dbReference type="ARBA" id="ARBA00006484"/>
    </source>
</evidence>
<feature type="transmembrane region" description="Helical" evidence="4">
    <location>
        <begin position="228"/>
        <end position="248"/>
    </location>
</feature>
<dbReference type="RefSeq" id="WP_200343056.1">
    <property type="nucleotide sequence ID" value="NZ_NRRL01000104.1"/>
</dbReference>
<evidence type="ECO:0000256" key="4">
    <source>
        <dbReference type="SAM" id="Phobius"/>
    </source>
</evidence>
<keyword evidence="4" id="KW-1133">Transmembrane helix</keyword>
<evidence type="ECO:0000313" key="6">
    <source>
        <dbReference type="Proteomes" id="UP001296873"/>
    </source>
</evidence>
<evidence type="ECO:0000256" key="3">
    <source>
        <dbReference type="RuleBase" id="RU000363"/>
    </source>
</evidence>
<organism evidence="5 6">
    <name type="scientific">Rhodovibrio sodomensis</name>
    <dbReference type="NCBI Taxonomy" id="1088"/>
    <lineage>
        <taxon>Bacteria</taxon>
        <taxon>Pseudomonadati</taxon>
        <taxon>Pseudomonadota</taxon>
        <taxon>Alphaproteobacteria</taxon>
        <taxon>Rhodospirillales</taxon>
        <taxon>Rhodovibrionaceae</taxon>
        <taxon>Rhodovibrio</taxon>
    </lineage>
</organism>
<dbReference type="Pfam" id="PF00106">
    <property type="entry name" value="adh_short"/>
    <property type="match status" value="1"/>
</dbReference>
<keyword evidence="4" id="KW-0812">Transmembrane</keyword>
<dbReference type="EMBL" id="NRRL01000104">
    <property type="protein sequence ID" value="MBK1670614.1"/>
    <property type="molecule type" value="Genomic_DNA"/>
</dbReference>
<accession>A0ABS1DJG5</accession>
<reference evidence="5 6" key="1">
    <citation type="journal article" date="2020" name="Microorganisms">
        <title>Osmotic Adaptation and Compatible Solute Biosynthesis of Phototrophic Bacteria as Revealed from Genome Analyses.</title>
        <authorList>
            <person name="Imhoff J.F."/>
            <person name="Rahn T."/>
            <person name="Kunzel S."/>
            <person name="Keller A."/>
            <person name="Neulinger S.C."/>
        </authorList>
    </citation>
    <scope>NUCLEOTIDE SEQUENCE [LARGE SCALE GENOMIC DNA]</scope>
    <source>
        <strain evidence="5 6">DSM 9895</strain>
    </source>
</reference>
<protein>
    <recommendedName>
        <fullName evidence="7">Oxidoreductase</fullName>
    </recommendedName>
</protein>
<dbReference type="PRINTS" id="PR00080">
    <property type="entry name" value="SDRFAMILY"/>
</dbReference>
<dbReference type="Proteomes" id="UP001296873">
    <property type="component" value="Unassembled WGS sequence"/>
</dbReference>
<dbReference type="InterPro" id="IPR036291">
    <property type="entry name" value="NAD(P)-bd_dom_sf"/>
</dbReference>
<dbReference type="PANTHER" id="PTHR44196">
    <property type="entry name" value="DEHYDROGENASE/REDUCTASE SDR FAMILY MEMBER 7B"/>
    <property type="match status" value="1"/>
</dbReference>